<keyword evidence="7" id="KW-0732">Signal</keyword>
<feature type="chain" id="PRO_5044718738" description="protein-serine/threonine phosphatase" evidence="7">
    <location>
        <begin position="20"/>
        <end position="161"/>
    </location>
</feature>
<gene>
    <name evidence="10" type="ORF">M6B38_136660</name>
    <name evidence="9" type="ORF">M6B38_165740</name>
</gene>
<keyword evidence="3" id="KW-0904">Protein phosphatase</keyword>
<dbReference type="SUPFAM" id="SSF81606">
    <property type="entry name" value="PP2C-like"/>
    <property type="match status" value="1"/>
</dbReference>
<evidence type="ECO:0000256" key="5">
    <source>
        <dbReference type="ARBA" id="ARBA00048336"/>
    </source>
</evidence>
<accession>A0AAX6FEW0</accession>
<dbReference type="GO" id="GO:0004722">
    <property type="term" value="F:protein serine/threonine phosphatase activity"/>
    <property type="evidence" value="ECO:0007669"/>
    <property type="project" value="UniProtKB-EC"/>
</dbReference>
<comment type="caution">
    <text evidence="10">The sequence shown here is derived from an EMBL/GenBank/DDBJ whole genome shotgun (WGS) entry which is preliminary data.</text>
</comment>
<organism evidence="10 11">
    <name type="scientific">Iris pallida</name>
    <name type="common">Sweet iris</name>
    <dbReference type="NCBI Taxonomy" id="29817"/>
    <lineage>
        <taxon>Eukaryota</taxon>
        <taxon>Viridiplantae</taxon>
        <taxon>Streptophyta</taxon>
        <taxon>Embryophyta</taxon>
        <taxon>Tracheophyta</taxon>
        <taxon>Spermatophyta</taxon>
        <taxon>Magnoliopsida</taxon>
        <taxon>Liliopsida</taxon>
        <taxon>Asparagales</taxon>
        <taxon>Iridaceae</taxon>
        <taxon>Iridoideae</taxon>
        <taxon>Irideae</taxon>
        <taxon>Iris</taxon>
    </lineage>
</organism>
<dbReference type="PANTHER" id="PTHR47992">
    <property type="entry name" value="PROTEIN PHOSPHATASE"/>
    <property type="match status" value="1"/>
</dbReference>
<dbReference type="PROSITE" id="PS51746">
    <property type="entry name" value="PPM_2"/>
    <property type="match status" value="1"/>
</dbReference>
<proteinExistence type="predicted"/>
<keyword evidence="2" id="KW-0378">Hydrolase</keyword>
<dbReference type="EMBL" id="JANAVB010029431">
    <property type="protein sequence ID" value="KAJ6814922.1"/>
    <property type="molecule type" value="Genomic_DNA"/>
</dbReference>
<evidence type="ECO:0000256" key="2">
    <source>
        <dbReference type="ARBA" id="ARBA00022801"/>
    </source>
</evidence>
<reference evidence="10" key="1">
    <citation type="journal article" date="2023" name="GigaByte">
        <title>Genome assembly of the bearded iris, Iris pallida Lam.</title>
        <authorList>
            <person name="Bruccoleri R.E."/>
            <person name="Oakeley E.J."/>
            <person name="Faust A.M.E."/>
            <person name="Altorfer M."/>
            <person name="Dessus-Babus S."/>
            <person name="Burckhardt D."/>
            <person name="Oertli M."/>
            <person name="Naumann U."/>
            <person name="Petersen F."/>
            <person name="Wong J."/>
        </authorList>
    </citation>
    <scope>NUCLEOTIDE SEQUENCE</scope>
    <source>
        <strain evidence="10">GSM-AAB239-AS_SAM_17_03QT</strain>
    </source>
</reference>
<dbReference type="InterPro" id="IPR036457">
    <property type="entry name" value="PPM-type-like_dom_sf"/>
</dbReference>
<feature type="compositionally biased region" description="Basic residues" evidence="6">
    <location>
        <begin position="113"/>
        <end position="123"/>
    </location>
</feature>
<dbReference type="EC" id="3.1.3.16" evidence="1"/>
<keyword evidence="11" id="KW-1185">Reference proteome</keyword>
<feature type="compositionally biased region" description="Basic and acidic residues" evidence="6">
    <location>
        <begin position="71"/>
        <end position="80"/>
    </location>
</feature>
<feature type="region of interest" description="Disordered" evidence="6">
    <location>
        <begin position="68"/>
        <end position="161"/>
    </location>
</feature>
<dbReference type="Pfam" id="PF00481">
    <property type="entry name" value="PP2C"/>
    <property type="match status" value="1"/>
</dbReference>
<feature type="domain" description="PPM-type phosphatase" evidence="8">
    <location>
        <begin position="1"/>
        <end position="161"/>
    </location>
</feature>
<dbReference type="Gene3D" id="3.60.40.10">
    <property type="entry name" value="PPM-type phosphatase domain"/>
    <property type="match status" value="1"/>
</dbReference>
<reference evidence="10" key="2">
    <citation type="submission" date="2023-04" db="EMBL/GenBank/DDBJ databases">
        <authorList>
            <person name="Bruccoleri R.E."/>
            <person name="Oakeley E.J."/>
            <person name="Faust A.-M."/>
            <person name="Dessus-Babus S."/>
            <person name="Altorfer M."/>
            <person name="Burckhardt D."/>
            <person name="Oertli M."/>
            <person name="Naumann U."/>
            <person name="Petersen F."/>
            <person name="Wong J."/>
        </authorList>
    </citation>
    <scope>NUCLEOTIDE SEQUENCE</scope>
    <source>
        <strain evidence="10">GSM-AAB239-AS_SAM_17_03QT</strain>
        <tissue evidence="10">Leaf</tissue>
    </source>
</reference>
<evidence type="ECO:0000256" key="7">
    <source>
        <dbReference type="SAM" id="SignalP"/>
    </source>
</evidence>
<dbReference type="EMBL" id="JANAVB010033219">
    <property type="protein sequence ID" value="KAJ6808813.1"/>
    <property type="molecule type" value="Genomic_DNA"/>
</dbReference>
<evidence type="ECO:0000256" key="6">
    <source>
        <dbReference type="SAM" id="MobiDB-lite"/>
    </source>
</evidence>
<comment type="catalytic activity">
    <reaction evidence="4">
        <text>O-phospho-L-seryl-[protein] + H2O = L-seryl-[protein] + phosphate</text>
        <dbReference type="Rhea" id="RHEA:20629"/>
        <dbReference type="Rhea" id="RHEA-COMP:9863"/>
        <dbReference type="Rhea" id="RHEA-COMP:11604"/>
        <dbReference type="ChEBI" id="CHEBI:15377"/>
        <dbReference type="ChEBI" id="CHEBI:29999"/>
        <dbReference type="ChEBI" id="CHEBI:43474"/>
        <dbReference type="ChEBI" id="CHEBI:83421"/>
        <dbReference type="EC" id="3.1.3.16"/>
    </reaction>
</comment>
<feature type="signal peptide" evidence="7">
    <location>
        <begin position="1"/>
        <end position="19"/>
    </location>
</feature>
<evidence type="ECO:0000259" key="8">
    <source>
        <dbReference type="PROSITE" id="PS51746"/>
    </source>
</evidence>
<evidence type="ECO:0000313" key="10">
    <source>
        <dbReference type="EMBL" id="KAJ6814922.1"/>
    </source>
</evidence>
<comment type="catalytic activity">
    <reaction evidence="5">
        <text>O-phospho-L-threonyl-[protein] + H2O = L-threonyl-[protein] + phosphate</text>
        <dbReference type="Rhea" id="RHEA:47004"/>
        <dbReference type="Rhea" id="RHEA-COMP:11060"/>
        <dbReference type="Rhea" id="RHEA-COMP:11605"/>
        <dbReference type="ChEBI" id="CHEBI:15377"/>
        <dbReference type="ChEBI" id="CHEBI:30013"/>
        <dbReference type="ChEBI" id="CHEBI:43474"/>
        <dbReference type="ChEBI" id="CHEBI:61977"/>
        <dbReference type="EC" id="3.1.3.16"/>
    </reaction>
</comment>
<dbReference type="AlphaFoldDB" id="A0AAX6FEW0"/>
<evidence type="ECO:0000313" key="9">
    <source>
        <dbReference type="EMBL" id="KAJ6808813.1"/>
    </source>
</evidence>
<dbReference type="InterPro" id="IPR015655">
    <property type="entry name" value="PP2C"/>
</dbReference>
<dbReference type="Proteomes" id="UP001140949">
    <property type="component" value="Unassembled WGS sequence"/>
</dbReference>
<sequence>MSGTTAIAVLVRGASLVVANVGDSRAVAGVLDERGEVVAMELSKDQTPFRKDEYERVRRCGARVLSVDQVEGNKDPEVQRGGRGGGRRRRPAEALGEGRAVPGDRVHEERRGLRGRGHRGRRRAGGDGGGDHAGAPLLRARQRRGVRVLVQPGRRQHGSQL</sequence>
<feature type="compositionally biased region" description="Basic and acidic residues" evidence="6">
    <location>
        <begin position="102"/>
        <end position="112"/>
    </location>
</feature>
<protein>
    <recommendedName>
        <fullName evidence="1">protein-serine/threonine phosphatase</fullName>
        <ecNumber evidence="1">3.1.3.16</ecNumber>
    </recommendedName>
</protein>
<evidence type="ECO:0000313" key="11">
    <source>
        <dbReference type="Proteomes" id="UP001140949"/>
    </source>
</evidence>
<evidence type="ECO:0000256" key="1">
    <source>
        <dbReference type="ARBA" id="ARBA00013081"/>
    </source>
</evidence>
<dbReference type="InterPro" id="IPR001932">
    <property type="entry name" value="PPM-type_phosphatase-like_dom"/>
</dbReference>
<name>A0AAX6FEW0_IRIPA</name>
<evidence type="ECO:0000256" key="4">
    <source>
        <dbReference type="ARBA" id="ARBA00047761"/>
    </source>
</evidence>
<evidence type="ECO:0000256" key="3">
    <source>
        <dbReference type="ARBA" id="ARBA00022912"/>
    </source>
</evidence>